<dbReference type="EMBL" id="PCVY01000060">
    <property type="protein sequence ID" value="PIQ85799.1"/>
    <property type="molecule type" value="Genomic_DNA"/>
</dbReference>
<sequence>MFSQFDFFIRGIYYTLMIHVNLCRSNSRQKLRHWIAIITSLLWIVPFALADTCPTLVNAGDLSNCKRERDSRLPSSGLHAAGKDFARTAPTGTSYHRLIIQWYQAYKDGVLNTDWLDHYFDEANRYGMKVILSLRANHPQKSSTTFDPSAAEKTYQTPDSLPHDLNEWTSYVKQIVQRYSDEGLIAVAVLNELPQFEKNKILPERKKDLLTMMKATYETIKAVNPRMIVISPATTGGHTLALKEGFNERGWIYVGNDTKGYQQLTQADAKKLYAKRKPRESESEIGLFETVVIDGAPYYDFLDTHLRSDFAEDPRFVANFIRHLWQVNGIQGKGLMALEFGGPFHPYSEEAQVYMIRAAQMVAYSAGFDAITWAPWYIEKKQALKYQRNALVDQNNRLKPDLVEAFKTLVTETKNFTMVKRLDLQNFVFTLPDGSKHKVMI</sequence>
<dbReference type="InterPro" id="IPR017853">
    <property type="entry name" value="GH"/>
</dbReference>
<organism evidence="1 2">
    <name type="scientific">Candidatus Abzuiibacterium crystallinum</name>
    <dbReference type="NCBI Taxonomy" id="1974748"/>
    <lineage>
        <taxon>Bacteria</taxon>
        <taxon>Pseudomonadati</taxon>
        <taxon>Candidatus Omnitrophota</taxon>
        <taxon>Candidatus Abzuiibacterium</taxon>
    </lineage>
</organism>
<comment type="caution">
    <text evidence="1">The sequence shown here is derived from an EMBL/GenBank/DDBJ whole genome shotgun (WGS) entry which is preliminary data.</text>
</comment>
<proteinExistence type="predicted"/>
<reference evidence="1 2" key="1">
    <citation type="submission" date="2017-09" db="EMBL/GenBank/DDBJ databases">
        <title>Depth-based differentiation of microbial function through sediment-hosted aquifers and enrichment of novel symbionts in the deep terrestrial subsurface.</title>
        <authorList>
            <person name="Probst A.J."/>
            <person name="Ladd B."/>
            <person name="Jarett J.K."/>
            <person name="Geller-Mcgrath D.E."/>
            <person name="Sieber C.M."/>
            <person name="Emerson J.B."/>
            <person name="Anantharaman K."/>
            <person name="Thomas B.C."/>
            <person name="Malmstrom R."/>
            <person name="Stieglmeier M."/>
            <person name="Klingl A."/>
            <person name="Woyke T."/>
            <person name="Ryan C.M."/>
            <person name="Banfield J.F."/>
        </authorList>
    </citation>
    <scope>NUCLEOTIDE SEQUENCE [LARGE SCALE GENOMIC DNA]</scope>
    <source>
        <strain evidence="1">CG11_big_fil_rev_8_21_14_0_20_45_26</strain>
    </source>
</reference>
<dbReference type="AlphaFoldDB" id="A0A2H0LN08"/>
<name>A0A2H0LN08_9BACT</name>
<dbReference type="SUPFAM" id="SSF51445">
    <property type="entry name" value="(Trans)glycosidases"/>
    <property type="match status" value="1"/>
</dbReference>
<accession>A0A2H0LN08</accession>
<protein>
    <submittedName>
        <fullName evidence="1">Uncharacterized protein</fullName>
    </submittedName>
</protein>
<gene>
    <name evidence="1" type="ORF">COV74_07205</name>
</gene>
<evidence type="ECO:0000313" key="1">
    <source>
        <dbReference type="EMBL" id="PIQ85799.1"/>
    </source>
</evidence>
<evidence type="ECO:0000313" key="2">
    <source>
        <dbReference type="Proteomes" id="UP000230859"/>
    </source>
</evidence>
<dbReference type="Proteomes" id="UP000230859">
    <property type="component" value="Unassembled WGS sequence"/>
</dbReference>
<dbReference type="Gene3D" id="3.20.20.80">
    <property type="entry name" value="Glycosidases"/>
    <property type="match status" value="1"/>
</dbReference>